<accession>A0A921ELQ7</accession>
<sequence>MSEKKLIVPLAREPKAKKSKPARNHLLLSLKKNDLELDFYSGWNLELMNKLLEKIL</sequence>
<name>A0A921ELQ7_LACJH</name>
<dbReference type="Proteomes" id="UP000732527">
    <property type="component" value="Unassembled WGS sequence"/>
</dbReference>
<dbReference type="EMBL" id="DYYQ01000071">
    <property type="protein sequence ID" value="HJE50322.1"/>
    <property type="molecule type" value="Genomic_DNA"/>
</dbReference>
<dbReference type="AlphaFoldDB" id="A0A921ELQ7"/>
<evidence type="ECO:0000313" key="1">
    <source>
        <dbReference type="EMBL" id="HJE50322.1"/>
    </source>
</evidence>
<dbReference type="RefSeq" id="WP_170088693.1">
    <property type="nucleotide sequence ID" value="NZ_CP039261.1"/>
</dbReference>
<organism evidence="1 2">
    <name type="scientific">Lactobacillus johnsonii</name>
    <dbReference type="NCBI Taxonomy" id="33959"/>
    <lineage>
        <taxon>Bacteria</taxon>
        <taxon>Bacillati</taxon>
        <taxon>Bacillota</taxon>
        <taxon>Bacilli</taxon>
        <taxon>Lactobacillales</taxon>
        <taxon>Lactobacillaceae</taxon>
        <taxon>Lactobacillus</taxon>
    </lineage>
</organism>
<reference evidence="1" key="2">
    <citation type="submission" date="2021-09" db="EMBL/GenBank/DDBJ databases">
        <authorList>
            <person name="Gilroy R."/>
        </authorList>
    </citation>
    <scope>NUCLEOTIDE SEQUENCE</scope>
    <source>
        <strain evidence="1">CHK192-2623</strain>
    </source>
</reference>
<protein>
    <submittedName>
        <fullName evidence="1">Uncharacterized protein</fullName>
    </submittedName>
</protein>
<reference evidence="1" key="1">
    <citation type="journal article" date="2021" name="PeerJ">
        <title>Extensive microbial diversity within the chicken gut microbiome revealed by metagenomics and culture.</title>
        <authorList>
            <person name="Gilroy R."/>
            <person name="Ravi A."/>
            <person name="Getino M."/>
            <person name="Pursley I."/>
            <person name="Horton D.L."/>
            <person name="Alikhan N.F."/>
            <person name="Baker D."/>
            <person name="Gharbi K."/>
            <person name="Hall N."/>
            <person name="Watson M."/>
            <person name="Adriaenssens E.M."/>
            <person name="Foster-Nyarko E."/>
            <person name="Jarju S."/>
            <person name="Secka A."/>
            <person name="Antonio M."/>
            <person name="Oren A."/>
            <person name="Chaudhuri R.R."/>
            <person name="La Ragione R."/>
            <person name="Hildebrand F."/>
            <person name="Pallen M.J."/>
        </authorList>
    </citation>
    <scope>NUCLEOTIDE SEQUENCE</scope>
    <source>
        <strain evidence="1">CHK192-2623</strain>
    </source>
</reference>
<gene>
    <name evidence="1" type="ORF">K8V69_09230</name>
</gene>
<comment type="caution">
    <text evidence="1">The sequence shown here is derived from an EMBL/GenBank/DDBJ whole genome shotgun (WGS) entry which is preliminary data.</text>
</comment>
<evidence type="ECO:0000313" key="2">
    <source>
        <dbReference type="Proteomes" id="UP000732527"/>
    </source>
</evidence>
<proteinExistence type="predicted"/>